<dbReference type="GO" id="GO:0046872">
    <property type="term" value="F:metal ion binding"/>
    <property type="evidence" value="ECO:0007669"/>
    <property type="project" value="UniProtKB-KW"/>
</dbReference>
<reference evidence="7 8" key="1">
    <citation type="submission" date="2019-07" db="EMBL/GenBank/DDBJ databases">
        <title>Genomic Encyclopedia of Archaeal and Bacterial Type Strains, Phase II (KMG-II): from individual species to whole genera.</title>
        <authorList>
            <person name="Goeker M."/>
        </authorList>
    </citation>
    <scope>NUCLEOTIDE SEQUENCE [LARGE SCALE GENOMIC DNA]</scope>
    <source>
        <strain evidence="7 8">ATCC BAA-1139</strain>
    </source>
</reference>
<proteinExistence type="predicted"/>
<keyword evidence="8" id="KW-1185">Reference proteome</keyword>
<sequence>MNYKHIITSAILAMSALSFAGCGSGGSTGNVAAPAKFTSGVITDISNSTQATGIVAKAPVGTLAINGVQFDVAGASIVLDNKDDPSDDQLQVGMVVEIRGDHDGKKGEAREIHHENLLKGPVAAVDAAGGKLTILGQTVLVDSFTRFSGISGLAALAAGDMVKIDGLPGEGGIIQATRIHKRSAPFVANSTPVKIRGTVTSVVDQSFTIGPLQVTSDKKLPSQLSVGAFVKVEGTLSGLTGTLAASEIEVKKAEIEPEEGQSVRLEGMVTSFASQSSFMVNGITVDASALNLTGLANNVKVQVEGFITNGAIVATKVTILSGSAPAPAPAPTPTPTPTPAPLPGKAVYDANCAGCHSLGTYDATGFAPNLSGKGSLISSKFPTAGVAGHNGITLSATNLTDIKAFVNAN</sequence>
<keyword evidence="1 4" id="KW-0349">Heme</keyword>
<evidence type="ECO:0000313" key="8">
    <source>
        <dbReference type="Proteomes" id="UP000319449"/>
    </source>
</evidence>
<evidence type="ECO:0000256" key="3">
    <source>
        <dbReference type="ARBA" id="ARBA00023004"/>
    </source>
</evidence>
<dbReference type="InterPro" id="IPR043724">
    <property type="entry name" value="DUF5666"/>
</dbReference>
<evidence type="ECO:0000256" key="2">
    <source>
        <dbReference type="ARBA" id="ARBA00022723"/>
    </source>
</evidence>
<dbReference type="SUPFAM" id="SSF46626">
    <property type="entry name" value="Cytochrome c"/>
    <property type="match status" value="1"/>
</dbReference>
<accession>A0A562WSH8</accession>
<dbReference type="EMBL" id="VLLN01000001">
    <property type="protein sequence ID" value="TWJ33568.1"/>
    <property type="molecule type" value="Genomic_DNA"/>
</dbReference>
<dbReference type="AlphaFoldDB" id="A0A562WSH8"/>
<feature type="chain" id="PRO_5022125705" evidence="5">
    <location>
        <begin position="21"/>
        <end position="409"/>
    </location>
</feature>
<dbReference type="InterPro" id="IPR009056">
    <property type="entry name" value="Cyt_c-like_dom"/>
</dbReference>
<dbReference type="GO" id="GO:0009055">
    <property type="term" value="F:electron transfer activity"/>
    <property type="evidence" value="ECO:0007669"/>
    <property type="project" value="InterPro"/>
</dbReference>
<organism evidence="7 8">
    <name type="scientific">Geobacter argillaceus</name>
    <dbReference type="NCBI Taxonomy" id="345631"/>
    <lineage>
        <taxon>Bacteria</taxon>
        <taxon>Pseudomonadati</taxon>
        <taxon>Thermodesulfobacteriota</taxon>
        <taxon>Desulfuromonadia</taxon>
        <taxon>Geobacterales</taxon>
        <taxon>Geobacteraceae</taxon>
        <taxon>Geobacter</taxon>
    </lineage>
</organism>
<feature type="domain" description="Cytochrome c" evidence="6">
    <location>
        <begin position="339"/>
        <end position="409"/>
    </location>
</feature>
<feature type="signal peptide" evidence="5">
    <location>
        <begin position="1"/>
        <end position="20"/>
    </location>
</feature>
<dbReference type="PROSITE" id="PS51257">
    <property type="entry name" value="PROKAR_LIPOPROTEIN"/>
    <property type="match status" value="1"/>
</dbReference>
<dbReference type="Pfam" id="PF00034">
    <property type="entry name" value="Cytochrom_C"/>
    <property type="match status" value="1"/>
</dbReference>
<protein>
    <submittedName>
        <fullName evidence="7">Cytochrome c</fullName>
    </submittedName>
</protein>
<name>A0A562WSH8_9BACT</name>
<dbReference type="Pfam" id="PF18914">
    <property type="entry name" value="DUF5666"/>
    <property type="match status" value="4"/>
</dbReference>
<keyword evidence="5" id="KW-0732">Signal</keyword>
<dbReference type="GO" id="GO:0020037">
    <property type="term" value="F:heme binding"/>
    <property type="evidence" value="ECO:0007669"/>
    <property type="project" value="InterPro"/>
</dbReference>
<keyword evidence="3 4" id="KW-0408">Iron</keyword>
<gene>
    <name evidence="7" type="ORF">JN12_00244</name>
</gene>
<evidence type="ECO:0000256" key="5">
    <source>
        <dbReference type="SAM" id="SignalP"/>
    </source>
</evidence>
<dbReference type="PROSITE" id="PS51007">
    <property type="entry name" value="CYTC"/>
    <property type="match status" value="1"/>
</dbReference>
<evidence type="ECO:0000259" key="6">
    <source>
        <dbReference type="PROSITE" id="PS51007"/>
    </source>
</evidence>
<dbReference type="RefSeq" id="WP_246125700.1">
    <property type="nucleotide sequence ID" value="NZ_VLLN01000001.1"/>
</dbReference>
<evidence type="ECO:0000313" key="7">
    <source>
        <dbReference type="EMBL" id="TWJ33568.1"/>
    </source>
</evidence>
<evidence type="ECO:0000256" key="1">
    <source>
        <dbReference type="ARBA" id="ARBA00022617"/>
    </source>
</evidence>
<dbReference type="Gene3D" id="1.10.760.10">
    <property type="entry name" value="Cytochrome c-like domain"/>
    <property type="match status" value="1"/>
</dbReference>
<keyword evidence="2 4" id="KW-0479">Metal-binding</keyword>
<dbReference type="InterPro" id="IPR036909">
    <property type="entry name" value="Cyt_c-like_dom_sf"/>
</dbReference>
<evidence type="ECO:0000256" key="4">
    <source>
        <dbReference type="PROSITE-ProRule" id="PRU00433"/>
    </source>
</evidence>
<comment type="caution">
    <text evidence="7">The sequence shown here is derived from an EMBL/GenBank/DDBJ whole genome shotgun (WGS) entry which is preliminary data.</text>
</comment>
<dbReference type="Proteomes" id="UP000319449">
    <property type="component" value="Unassembled WGS sequence"/>
</dbReference>